<dbReference type="Gene3D" id="3.40.50.300">
    <property type="entry name" value="P-loop containing nucleotide triphosphate hydrolases"/>
    <property type="match status" value="1"/>
</dbReference>
<feature type="domain" description="ABC transporter" evidence="8">
    <location>
        <begin position="5"/>
        <end position="256"/>
    </location>
</feature>
<sequence length="338" mass="37614">MNPILEVRDLHVSFDTHEGEVQAVRGVSFDLYEGETLAIVGESGSGKTVTVQSLLGLIPQPPGRIKKGSIRYRGRELTRLRERELDKIRGAEIGYVFQDPMTALNPTMTIGRQISEVLVKHRKMSKEKALRHAVHLLRSVEIPNPSGRLRHYPHQFSGGMRQRVMIAMALAASPKVLIADEPTTALDVTVQAQILDLLKTLKEQRGMSMILITHDLGVVAEVADRVIVMYGGKVVESGGVEDVFKRCRHPYTRGLLSSMPRLDRPKKKKLESIPGNPPDLLSPPRGCPFVERCQYAMKICSEWMPDVTVRSETHQLSCWLEHPMAPPVNEAVGGGIAR</sequence>
<dbReference type="NCBIfam" id="TIGR01727">
    <property type="entry name" value="oligo_HPY"/>
    <property type="match status" value="1"/>
</dbReference>
<evidence type="ECO:0000256" key="6">
    <source>
        <dbReference type="ARBA" id="ARBA00022840"/>
    </source>
</evidence>
<dbReference type="PROSITE" id="PS50893">
    <property type="entry name" value="ABC_TRANSPORTER_2"/>
    <property type="match status" value="1"/>
</dbReference>
<dbReference type="SUPFAM" id="SSF52540">
    <property type="entry name" value="P-loop containing nucleoside triphosphate hydrolases"/>
    <property type="match status" value="1"/>
</dbReference>
<evidence type="ECO:0000256" key="1">
    <source>
        <dbReference type="ARBA" id="ARBA00004202"/>
    </source>
</evidence>
<evidence type="ECO:0000259" key="8">
    <source>
        <dbReference type="PROSITE" id="PS50893"/>
    </source>
</evidence>
<dbReference type="FunFam" id="3.40.50.300:FF:000016">
    <property type="entry name" value="Oligopeptide ABC transporter ATP-binding component"/>
    <property type="match status" value="1"/>
</dbReference>
<dbReference type="CDD" id="cd03257">
    <property type="entry name" value="ABC_NikE_OppD_transporters"/>
    <property type="match status" value="1"/>
</dbReference>
<gene>
    <name evidence="9" type="ORF">SAMN04488025_11453</name>
</gene>
<dbReference type="GO" id="GO:0016887">
    <property type="term" value="F:ATP hydrolysis activity"/>
    <property type="evidence" value="ECO:0007669"/>
    <property type="project" value="InterPro"/>
</dbReference>
<dbReference type="InterPro" id="IPR027417">
    <property type="entry name" value="P-loop_NTPase"/>
</dbReference>
<comment type="subcellular location">
    <subcellularLocation>
        <location evidence="1">Cell membrane</location>
        <topology evidence="1">Peripheral membrane protein</topology>
    </subcellularLocation>
</comment>
<dbReference type="GO" id="GO:0015833">
    <property type="term" value="P:peptide transport"/>
    <property type="evidence" value="ECO:0007669"/>
    <property type="project" value="InterPro"/>
</dbReference>
<proteinExistence type="inferred from homology"/>
<evidence type="ECO:0000313" key="10">
    <source>
        <dbReference type="Proteomes" id="UP000198661"/>
    </source>
</evidence>
<evidence type="ECO:0000256" key="3">
    <source>
        <dbReference type="ARBA" id="ARBA00022448"/>
    </source>
</evidence>
<dbReference type="OrthoDB" id="47989at2"/>
<protein>
    <submittedName>
        <fullName evidence="9">Oligopeptide transport system ATP-binding protein</fullName>
    </submittedName>
</protein>
<dbReference type="InterPro" id="IPR017871">
    <property type="entry name" value="ABC_transporter-like_CS"/>
</dbReference>
<keyword evidence="4" id="KW-1003">Cell membrane</keyword>
<keyword evidence="6 9" id="KW-0067">ATP-binding</keyword>
<dbReference type="InterPro" id="IPR050388">
    <property type="entry name" value="ABC_Ni/Peptide_Import"/>
</dbReference>
<dbReference type="AlphaFoldDB" id="A0A1I2NSN4"/>
<dbReference type="PROSITE" id="PS00211">
    <property type="entry name" value="ABC_TRANSPORTER_1"/>
    <property type="match status" value="1"/>
</dbReference>
<dbReference type="InterPro" id="IPR013563">
    <property type="entry name" value="Oligopep_ABC_C"/>
</dbReference>
<evidence type="ECO:0000313" key="9">
    <source>
        <dbReference type="EMBL" id="SFG06882.1"/>
    </source>
</evidence>
<dbReference type="STRING" id="201973.SAMN04488025_11453"/>
<evidence type="ECO:0000256" key="4">
    <source>
        <dbReference type="ARBA" id="ARBA00022475"/>
    </source>
</evidence>
<organism evidence="9 10">
    <name type="scientific">Planifilum fulgidum</name>
    <dbReference type="NCBI Taxonomy" id="201973"/>
    <lineage>
        <taxon>Bacteria</taxon>
        <taxon>Bacillati</taxon>
        <taxon>Bacillota</taxon>
        <taxon>Bacilli</taxon>
        <taxon>Bacillales</taxon>
        <taxon>Thermoactinomycetaceae</taxon>
        <taxon>Planifilum</taxon>
    </lineage>
</organism>
<dbReference type="InterPro" id="IPR003593">
    <property type="entry name" value="AAA+_ATPase"/>
</dbReference>
<dbReference type="Pfam" id="PF00005">
    <property type="entry name" value="ABC_tran"/>
    <property type="match status" value="1"/>
</dbReference>
<dbReference type="RefSeq" id="WP_092038272.1">
    <property type="nucleotide sequence ID" value="NZ_FOOK01000014.1"/>
</dbReference>
<dbReference type="Proteomes" id="UP000198661">
    <property type="component" value="Unassembled WGS sequence"/>
</dbReference>
<dbReference type="GO" id="GO:0005886">
    <property type="term" value="C:plasma membrane"/>
    <property type="evidence" value="ECO:0007669"/>
    <property type="project" value="UniProtKB-SubCell"/>
</dbReference>
<dbReference type="PANTHER" id="PTHR43297:SF2">
    <property type="entry name" value="DIPEPTIDE TRANSPORT ATP-BINDING PROTEIN DPPD"/>
    <property type="match status" value="1"/>
</dbReference>
<dbReference type="SMART" id="SM00382">
    <property type="entry name" value="AAA"/>
    <property type="match status" value="1"/>
</dbReference>
<keyword evidence="3" id="KW-0813">Transport</keyword>
<reference evidence="9 10" key="1">
    <citation type="submission" date="2016-10" db="EMBL/GenBank/DDBJ databases">
        <authorList>
            <person name="de Groot N.N."/>
        </authorList>
    </citation>
    <scope>NUCLEOTIDE SEQUENCE [LARGE SCALE GENOMIC DNA]</scope>
    <source>
        <strain evidence="9 10">DSM 44945</strain>
    </source>
</reference>
<dbReference type="Pfam" id="PF08352">
    <property type="entry name" value="oligo_HPY"/>
    <property type="match status" value="1"/>
</dbReference>
<accession>A0A1I2NSN4</accession>
<comment type="similarity">
    <text evidence="2">Belongs to the ABC transporter superfamily.</text>
</comment>
<keyword evidence="10" id="KW-1185">Reference proteome</keyword>
<dbReference type="EMBL" id="FOOK01000014">
    <property type="protein sequence ID" value="SFG06882.1"/>
    <property type="molecule type" value="Genomic_DNA"/>
</dbReference>
<name>A0A1I2NSN4_9BACL</name>
<dbReference type="InterPro" id="IPR003439">
    <property type="entry name" value="ABC_transporter-like_ATP-bd"/>
</dbReference>
<keyword evidence="7" id="KW-0472">Membrane</keyword>
<evidence type="ECO:0000256" key="7">
    <source>
        <dbReference type="ARBA" id="ARBA00023136"/>
    </source>
</evidence>
<evidence type="ECO:0000256" key="5">
    <source>
        <dbReference type="ARBA" id="ARBA00022741"/>
    </source>
</evidence>
<dbReference type="GO" id="GO:0005524">
    <property type="term" value="F:ATP binding"/>
    <property type="evidence" value="ECO:0007669"/>
    <property type="project" value="UniProtKB-KW"/>
</dbReference>
<dbReference type="PANTHER" id="PTHR43297">
    <property type="entry name" value="OLIGOPEPTIDE TRANSPORT ATP-BINDING PROTEIN APPD"/>
    <property type="match status" value="1"/>
</dbReference>
<evidence type="ECO:0000256" key="2">
    <source>
        <dbReference type="ARBA" id="ARBA00005417"/>
    </source>
</evidence>
<keyword evidence="5" id="KW-0547">Nucleotide-binding</keyword>